<dbReference type="Proteomes" id="UP000285324">
    <property type="component" value="Unassembled WGS sequence"/>
</dbReference>
<comment type="caution">
    <text evidence="1">The sequence shown here is derived from an EMBL/GenBank/DDBJ whole genome shotgun (WGS) entry which is preliminary data.</text>
</comment>
<dbReference type="EMBL" id="QVXO01000061">
    <property type="protein sequence ID" value="RPJ88548.1"/>
    <property type="molecule type" value="Genomic_DNA"/>
</dbReference>
<proteinExistence type="predicted"/>
<name>A0A424W5S9_ALCXX</name>
<sequence>MQKADEGALAGWLRGNFAIRIKANKTVSIRFDGLDELQRDGGCRYAVVSLGRIGLLLPG</sequence>
<dbReference type="AlphaFoldDB" id="A0A424W5S9"/>
<accession>A0A424W5S9</accession>
<dbReference type="RefSeq" id="WP_124260400.1">
    <property type="nucleotide sequence ID" value="NZ_CP061008.1"/>
</dbReference>
<gene>
    <name evidence="1" type="ORF">DY367_27185</name>
</gene>
<evidence type="ECO:0000313" key="1">
    <source>
        <dbReference type="EMBL" id="RPJ88548.1"/>
    </source>
</evidence>
<protein>
    <submittedName>
        <fullName evidence="1">Uncharacterized protein</fullName>
    </submittedName>
</protein>
<evidence type="ECO:0000313" key="2">
    <source>
        <dbReference type="Proteomes" id="UP000285324"/>
    </source>
</evidence>
<organism evidence="1 2">
    <name type="scientific">Alcaligenes xylosoxydans xylosoxydans</name>
    <name type="common">Achromobacter xylosoxidans</name>
    <dbReference type="NCBI Taxonomy" id="85698"/>
    <lineage>
        <taxon>Bacteria</taxon>
        <taxon>Pseudomonadati</taxon>
        <taxon>Pseudomonadota</taxon>
        <taxon>Betaproteobacteria</taxon>
        <taxon>Burkholderiales</taxon>
        <taxon>Alcaligenaceae</taxon>
        <taxon>Achromobacter</taxon>
    </lineage>
</organism>
<reference evidence="1 2" key="1">
    <citation type="submission" date="2018-08" db="EMBL/GenBank/DDBJ databases">
        <title>Achromobacter xylosoxidans Genome sequencing and assembly.</title>
        <authorList>
            <person name="Wang R."/>
            <person name="Rensing C."/>
            <person name="Li Y."/>
        </authorList>
    </citation>
    <scope>NUCLEOTIDE SEQUENCE [LARGE SCALE GENOMIC DNA]</scope>
    <source>
        <strain evidence="1 2">GD003A</strain>
    </source>
</reference>